<feature type="transmembrane region" description="Helical" evidence="12">
    <location>
        <begin position="347"/>
        <end position="369"/>
    </location>
</feature>
<comment type="similarity">
    <text evidence="9">Belongs to the methyl-accepting chemotaxis (MCP) protein family.</text>
</comment>
<feature type="domain" description="PAS" evidence="14">
    <location>
        <begin position="6"/>
        <end position="76"/>
    </location>
</feature>
<dbReference type="SMART" id="SM00304">
    <property type="entry name" value="HAMP"/>
    <property type="match status" value="2"/>
</dbReference>
<dbReference type="SUPFAM" id="SSF55785">
    <property type="entry name" value="PYP-like sensor domain (PAS domain)"/>
    <property type="match status" value="2"/>
</dbReference>
<evidence type="ECO:0000313" key="16">
    <source>
        <dbReference type="EMBL" id="PPK73125.1"/>
    </source>
</evidence>
<dbReference type="InterPro" id="IPR051310">
    <property type="entry name" value="MCP_chemotaxis"/>
</dbReference>
<evidence type="ECO:0000256" key="12">
    <source>
        <dbReference type="SAM" id="Phobius"/>
    </source>
</evidence>
<dbReference type="GO" id="GO:0007165">
    <property type="term" value="P:signal transduction"/>
    <property type="evidence" value="ECO:0007669"/>
    <property type="project" value="UniProtKB-KW"/>
</dbReference>
<evidence type="ECO:0000259" key="13">
    <source>
        <dbReference type="PROSITE" id="PS50111"/>
    </source>
</evidence>
<dbReference type="Pfam" id="PF00015">
    <property type="entry name" value="MCPsignal"/>
    <property type="match status" value="1"/>
</dbReference>
<dbReference type="PROSITE" id="PS50112">
    <property type="entry name" value="PAS"/>
    <property type="match status" value="2"/>
</dbReference>
<dbReference type="FunFam" id="3.30.450.20:FF:000075">
    <property type="entry name" value="Methyl-accepting chemotaxis protein"/>
    <property type="match status" value="1"/>
</dbReference>
<name>A0A2S6H6L3_9GAMM</name>
<feature type="transmembrane region" description="Helical" evidence="12">
    <location>
        <begin position="168"/>
        <end position="188"/>
    </location>
</feature>
<keyword evidence="8 10" id="KW-0807">Transducer</keyword>
<dbReference type="EMBL" id="PTIY01000002">
    <property type="protein sequence ID" value="PPK73125.1"/>
    <property type="molecule type" value="Genomic_DNA"/>
</dbReference>
<comment type="caution">
    <text evidence="16">The sequence shown here is derived from an EMBL/GenBank/DDBJ whole genome shotgun (WGS) entry which is preliminary data.</text>
</comment>
<dbReference type="InterPro" id="IPR003122">
    <property type="entry name" value="Tar_rcpt_lig-bd"/>
</dbReference>
<feature type="domain" description="HAMP" evidence="15">
    <location>
        <begin position="366"/>
        <end position="418"/>
    </location>
</feature>
<comment type="subcellular location">
    <subcellularLocation>
        <location evidence="1">Cell membrane</location>
        <topology evidence="1">Multi-pass membrane protein</topology>
    </subcellularLocation>
</comment>
<dbReference type="SMART" id="SM00091">
    <property type="entry name" value="PAS"/>
    <property type="match status" value="2"/>
</dbReference>
<keyword evidence="17" id="KW-1185">Reference proteome</keyword>
<dbReference type="Pfam" id="PF08447">
    <property type="entry name" value="PAS_3"/>
    <property type="match status" value="1"/>
</dbReference>
<keyword evidence="4" id="KW-0145">Chemotaxis</keyword>
<dbReference type="CDD" id="cd06225">
    <property type="entry name" value="HAMP"/>
    <property type="match status" value="1"/>
</dbReference>
<evidence type="ECO:0000313" key="17">
    <source>
        <dbReference type="Proteomes" id="UP000238071"/>
    </source>
</evidence>
<dbReference type="InterPro" id="IPR035965">
    <property type="entry name" value="PAS-like_dom_sf"/>
</dbReference>
<evidence type="ECO:0000256" key="9">
    <source>
        <dbReference type="ARBA" id="ARBA00029447"/>
    </source>
</evidence>
<dbReference type="PANTHER" id="PTHR43531:SF14">
    <property type="entry name" value="METHYL-ACCEPTING CHEMOTAXIS PROTEIN I-RELATED"/>
    <property type="match status" value="1"/>
</dbReference>
<dbReference type="InterPro" id="IPR013655">
    <property type="entry name" value="PAS_fold_3"/>
</dbReference>
<evidence type="ECO:0000256" key="7">
    <source>
        <dbReference type="ARBA" id="ARBA00023136"/>
    </source>
</evidence>
<keyword evidence="6 12" id="KW-1133">Transmembrane helix</keyword>
<evidence type="ECO:0000256" key="1">
    <source>
        <dbReference type="ARBA" id="ARBA00004651"/>
    </source>
</evidence>
<dbReference type="CDD" id="cd00130">
    <property type="entry name" value="PAS"/>
    <property type="match status" value="1"/>
</dbReference>
<accession>A0A2S6H6L3</accession>
<dbReference type="Proteomes" id="UP000238071">
    <property type="component" value="Unassembled WGS sequence"/>
</dbReference>
<dbReference type="InterPro" id="IPR003660">
    <property type="entry name" value="HAMP_dom"/>
</dbReference>
<dbReference type="Pfam" id="PF13188">
    <property type="entry name" value="PAS_8"/>
    <property type="match status" value="1"/>
</dbReference>
<dbReference type="OrthoDB" id="9765776at2"/>
<dbReference type="Gene3D" id="6.10.340.10">
    <property type="match status" value="1"/>
</dbReference>
<evidence type="ECO:0000259" key="15">
    <source>
        <dbReference type="PROSITE" id="PS50885"/>
    </source>
</evidence>
<sequence>MKINKHVTDVEHILTDADSIVSNTNLKGVITYVNDAFIRISGYSREELIGASHNIVRHPDMPPEAFADLWRSMKAGRPWTGIVKNRCKNGDYYWVLANVTPLYEGDQLVGYMSVRSKPAHEHIKTADAAYRLFREGKARNLKIQDGKVVRPSILKQLEFSDLTIKARLIAIVGLLSLLLLIIGGIGLLGMSETKEGLRTVYQDRTLPISRIAEIQNLLQGNRLAIVASFNNPTPEAIQQNTADVEQNIDKITRLWAGYMSTRLTAEEKILADQFAEYRKQFVADGLKPAVAALRGNRLAQADIDRINDLYLPVEESIRQLMQMQLDIAGQEFGAAQSRHETFRTFSIGLIAAGIALVLWLGLVLVRVIIHPLEASIAHFGQIAQGNYNNVIDIERRNEIGKVMEALKAMQTKLGFDVAENQRVADENLRIKIALDNVSTGVMIADNDGKIIYANPSVSDMLSKAEQGIRNDFPGFSAGKLVGSKIDSFHKKPAHQAQLLGALTGTYTTTMELGGRSMVVAASPVINKQGQRLGSVAEWQDRTAEIAVEKEVSTIVAAATLGDFTHRFDLRGKEGFLRELGEALNQLLYTTETGINETVRVLEALSRGDLTQTITHDYHGTFGQLKDNSNTTVEKLKNIIHLIKEAAGCINTGVQEIASGNNDLAHRTEEQATRLEQTAASMQELTSSVQHNTENAKQTNRLATGAAEIADQGGVAVGQVVSTMNEIKESSQKIEQIISVIDDIAFQTNILAFNAAVQAAHAGIHGHGFAVVASEVRHLAQRAAASAEQIKSLIEDSVEKIDVGSKLAAQAGLTMKEIVSSIRSVSGMMAEITAASVEQSAGIEQVNLAILQMDNVTQQNAALVEQAAAATESLEEQAQNLAVTVSGFNVDERLAGPDTFPVVEDAAVALPAHQHRHREHKERVVWDSVRTGGNALHSLEKVAAANMKPQLLALANGDWEEF</sequence>
<dbReference type="GO" id="GO:0006935">
    <property type="term" value="P:chemotaxis"/>
    <property type="evidence" value="ECO:0007669"/>
    <property type="project" value="UniProtKB-KW"/>
</dbReference>
<keyword evidence="7 12" id="KW-0472">Membrane</keyword>
<keyword evidence="11" id="KW-0175">Coiled coil</keyword>
<dbReference type="InterPro" id="IPR000014">
    <property type="entry name" value="PAS"/>
</dbReference>
<protein>
    <submittedName>
        <fullName evidence="16">Methyl-accepting chemotaxis sensory transducer with TarH sensor /methyl-accepting chemotaxis sensory transducer with Pas/Pac sensor</fullName>
    </submittedName>
</protein>
<dbReference type="SUPFAM" id="SSF158472">
    <property type="entry name" value="HAMP domain-like"/>
    <property type="match status" value="1"/>
</dbReference>
<gene>
    <name evidence="16" type="ORF">B0F88_102104</name>
</gene>
<dbReference type="FunFam" id="1.10.287.950:FF:000001">
    <property type="entry name" value="Methyl-accepting chemotaxis sensory transducer"/>
    <property type="match status" value="1"/>
</dbReference>
<evidence type="ECO:0000256" key="11">
    <source>
        <dbReference type="SAM" id="Coils"/>
    </source>
</evidence>
<evidence type="ECO:0000256" key="8">
    <source>
        <dbReference type="ARBA" id="ARBA00023224"/>
    </source>
</evidence>
<evidence type="ECO:0000256" key="4">
    <source>
        <dbReference type="ARBA" id="ARBA00022500"/>
    </source>
</evidence>
<dbReference type="InterPro" id="IPR004089">
    <property type="entry name" value="MCPsignal_dom"/>
</dbReference>
<feature type="coiled-coil region" evidence="11">
    <location>
        <begin position="852"/>
        <end position="883"/>
    </location>
</feature>
<feature type="domain" description="HAMP" evidence="15">
    <location>
        <begin position="588"/>
        <end position="640"/>
    </location>
</feature>
<evidence type="ECO:0000256" key="6">
    <source>
        <dbReference type="ARBA" id="ARBA00022989"/>
    </source>
</evidence>
<keyword evidence="5 12" id="KW-0812">Transmembrane</keyword>
<evidence type="ECO:0000259" key="14">
    <source>
        <dbReference type="PROSITE" id="PS50112"/>
    </source>
</evidence>
<evidence type="ECO:0000256" key="5">
    <source>
        <dbReference type="ARBA" id="ARBA00022692"/>
    </source>
</evidence>
<dbReference type="PROSITE" id="PS50111">
    <property type="entry name" value="CHEMOTAXIS_TRANSDUC_2"/>
    <property type="match status" value="1"/>
</dbReference>
<dbReference type="AlphaFoldDB" id="A0A2S6H6L3"/>
<reference evidence="16 17" key="1">
    <citation type="submission" date="2018-02" db="EMBL/GenBank/DDBJ databases">
        <title>Subsurface microbial communities from deep shales in Ohio and West Virginia, USA.</title>
        <authorList>
            <person name="Wrighton K."/>
        </authorList>
    </citation>
    <scope>NUCLEOTIDE SEQUENCE [LARGE SCALE GENOMIC DNA]</scope>
    <source>
        <strain evidence="16 17">OWC-G53F</strain>
    </source>
</reference>
<dbReference type="GO" id="GO:0005886">
    <property type="term" value="C:plasma membrane"/>
    <property type="evidence" value="ECO:0007669"/>
    <property type="project" value="UniProtKB-SubCell"/>
</dbReference>
<dbReference type="CDD" id="cd11386">
    <property type="entry name" value="MCP_signal"/>
    <property type="match status" value="1"/>
</dbReference>
<feature type="domain" description="Methyl-accepting transducer" evidence="13">
    <location>
        <begin position="645"/>
        <end position="874"/>
    </location>
</feature>
<dbReference type="Pfam" id="PF00672">
    <property type="entry name" value="HAMP"/>
    <property type="match status" value="1"/>
</dbReference>
<feature type="domain" description="PAS" evidence="14">
    <location>
        <begin position="426"/>
        <end position="462"/>
    </location>
</feature>
<dbReference type="PROSITE" id="PS50885">
    <property type="entry name" value="HAMP"/>
    <property type="match status" value="2"/>
</dbReference>
<evidence type="ECO:0000256" key="2">
    <source>
        <dbReference type="ARBA" id="ARBA00022475"/>
    </source>
</evidence>
<organism evidence="16 17">
    <name type="scientific">Methylobacter tundripaludum</name>
    <dbReference type="NCBI Taxonomy" id="173365"/>
    <lineage>
        <taxon>Bacteria</taxon>
        <taxon>Pseudomonadati</taxon>
        <taxon>Pseudomonadota</taxon>
        <taxon>Gammaproteobacteria</taxon>
        <taxon>Methylococcales</taxon>
        <taxon>Methylococcaceae</taxon>
        <taxon>Methylobacter</taxon>
    </lineage>
</organism>
<dbReference type="NCBIfam" id="TIGR00229">
    <property type="entry name" value="sensory_box"/>
    <property type="match status" value="1"/>
</dbReference>
<dbReference type="RefSeq" id="WP_104422397.1">
    <property type="nucleotide sequence ID" value="NZ_PTIY01000002.1"/>
</dbReference>
<keyword evidence="2" id="KW-1003">Cell membrane</keyword>
<evidence type="ECO:0000256" key="3">
    <source>
        <dbReference type="ARBA" id="ARBA00022481"/>
    </source>
</evidence>
<dbReference type="SUPFAM" id="SSF58104">
    <property type="entry name" value="Methyl-accepting chemotaxis protein (MCP) signaling domain"/>
    <property type="match status" value="1"/>
</dbReference>
<dbReference type="Gene3D" id="3.30.450.20">
    <property type="entry name" value="PAS domain"/>
    <property type="match status" value="2"/>
</dbReference>
<evidence type="ECO:0000256" key="10">
    <source>
        <dbReference type="PROSITE-ProRule" id="PRU00284"/>
    </source>
</evidence>
<dbReference type="Pfam" id="PF02203">
    <property type="entry name" value="TarH"/>
    <property type="match status" value="1"/>
</dbReference>
<dbReference type="Pfam" id="PF18947">
    <property type="entry name" value="HAMP_2"/>
    <property type="match status" value="1"/>
</dbReference>
<keyword evidence="3" id="KW-0488">Methylation</keyword>
<dbReference type="PANTHER" id="PTHR43531">
    <property type="entry name" value="PROTEIN ICFG"/>
    <property type="match status" value="1"/>
</dbReference>
<dbReference type="GO" id="GO:0004888">
    <property type="term" value="F:transmembrane signaling receptor activity"/>
    <property type="evidence" value="ECO:0007669"/>
    <property type="project" value="TreeGrafter"/>
</dbReference>
<dbReference type="Gene3D" id="1.10.287.950">
    <property type="entry name" value="Methyl-accepting chemotaxis protein"/>
    <property type="match status" value="1"/>
</dbReference>
<dbReference type="SMART" id="SM00283">
    <property type="entry name" value="MA"/>
    <property type="match status" value="1"/>
</dbReference>
<proteinExistence type="inferred from homology"/>